<dbReference type="EMBL" id="HBUE01209860">
    <property type="protein sequence ID" value="CAG6533925.1"/>
    <property type="molecule type" value="Transcribed_RNA"/>
</dbReference>
<accession>A0A8D8HF66</accession>
<reference evidence="2" key="1">
    <citation type="submission" date="2021-05" db="EMBL/GenBank/DDBJ databases">
        <authorList>
            <person name="Alioto T."/>
            <person name="Alioto T."/>
            <person name="Gomez Garrido J."/>
        </authorList>
    </citation>
    <scope>NUCLEOTIDE SEQUENCE</scope>
</reference>
<dbReference type="AlphaFoldDB" id="A0A8D8HF66"/>
<dbReference type="EMBL" id="HBUE01316270">
    <property type="protein sequence ID" value="CAG6585825.1"/>
    <property type="molecule type" value="Transcribed_RNA"/>
</dbReference>
<feature type="region of interest" description="Disordered" evidence="1">
    <location>
        <begin position="81"/>
        <end position="102"/>
    </location>
</feature>
<proteinExistence type="predicted"/>
<evidence type="ECO:0000256" key="1">
    <source>
        <dbReference type="SAM" id="MobiDB-lite"/>
    </source>
</evidence>
<protein>
    <submittedName>
        <fullName evidence="2">(northern house mosquito) hypothetical protein</fullName>
    </submittedName>
</protein>
<organism evidence="2">
    <name type="scientific">Culex pipiens</name>
    <name type="common">House mosquito</name>
    <dbReference type="NCBI Taxonomy" id="7175"/>
    <lineage>
        <taxon>Eukaryota</taxon>
        <taxon>Metazoa</taxon>
        <taxon>Ecdysozoa</taxon>
        <taxon>Arthropoda</taxon>
        <taxon>Hexapoda</taxon>
        <taxon>Insecta</taxon>
        <taxon>Pterygota</taxon>
        <taxon>Neoptera</taxon>
        <taxon>Endopterygota</taxon>
        <taxon>Diptera</taxon>
        <taxon>Nematocera</taxon>
        <taxon>Culicoidea</taxon>
        <taxon>Culicidae</taxon>
        <taxon>Culicinae</taxon>
        <taxon>Culicini</taxon>
        <taxon>Culex</taxon>
        <taxon>Culex</taxon>
    </lineage>
</organism>
<evidence type="ECO:0000313" key="2">
    <source>
        <dbReference type="EMBL" id="CAG6533925.1"/>
    </source>
</evidence>
<name>A0A8D8HF66_CULPI</name>
<sequence>MRKFSSYTYRGFTRPSSHCCTTEEGERNEVLIGGNQRTNPSRDLGQRHFAFPSVIASCSFSSFPTFYCTIILKPKQRASEVKNTLPSASNDDDVDYGIGPKKRTTWPVRDERTCVVVQLRSMCRIRTK</sequence>